<dbReference type="EMBL" id="SMKS01000026">
    <property type="protein sequence ID" value="TDD05006.1"/>
    <property type="molecule type" value="Genomic_DNA"/>
</dbReference>
<evidence type="ECO:0000313" key="3">
    <source>
        <dbReference type="Proteomes" id="UP000295674"/>
    </source>
</evidence>
<organism evidence="2 3">
    <name type="scientific">Saccharopolyspora terrae</name>
    <dbReference type="NCBI Taxonomy" id="2530384"/>
    <lineage>
        <taxon>Bacteria</taxon>
        <taxon>Bacillati</taxon>
        <taxon>Actinomycetota</taxon>
        <taxon>Actinomycetes</taxon>
        <taxon>Pseudonocardiales</taxon>
        <taxon>Pseudonocardiaceae</taxon>
        <taxon>Saccharopolyspora</taxon>
    </lineage>
</organism>
<name>A0A4V6PCN0_9PSEU</name>
<dbReference type="AlphaFoldDB" id="A0A4V6PCN0"/>
<keyword evidence="1" id="KW-0732">Signal</keyword>
<proteinExistence type="predicted"/>
<gene>
    <name evidence="2" type="ORF">E1181_16065</name>
</gene>
<dbReference type="Proteomes" id="UP000295674">
    <property type="component" value="Unassembled WGS sequence"/>
</dbReference>
<evidence type="ECO:0008006" key="4">
    <source>
        <dbReference type="Google" id="ProtNLM"/>
    </source>
</evidence>
<comment type="caution">
    <text evidence="2">The sequence shown here is derived from an EMBL/GenBank/DDBJ whole genome shotgun (WGS) entry which is preliminary data.</text>
</comment>
<sequence length="127" mass="13469">MTAVISVVGAGVVLLSSTSVANSDSGAKAVVEVECGAAGTFGYYNGEGLIPPWQPWTCFGGSGSMNIDRHALKIRTGVYSGSYTYGPDCIRTDNFSSGQEIYLGDTFHMCRLTLVQPVNQNGRETFS</sequence>
<feature type="signal peptide" evidence="1">
    <location>
        <begin position="1"/>
        <end position="21"/>
    </location>
</feature>
<evidence type="ECO:0000313" key="2">
    <source>
        <dbReference type="EMBL" id="TDD05006.1"/>
    </source>
</evidence>
<dbReference type="RefSeq" id="WP_132675618.1">
    <property type="nucleotide sequence ID" value="NZ_SMKS01000026.1"/>
</dbReference>
<feature type="chain" id="PRO_5038634784" description="Secreted protein" evidence="1">
    <location>
        <begin position="22"/>
        <end position="127"/>
    </location>
</feature>
<evidence type="ECO:0000256" key="1">
    <source>
        <dbReference type="SAM" id="SignalP"/>
    </source>
</evidence>
<accession>A0A4V6PCN0</accession>
<protein>
    <recommendedName>
        <fullName evidence="4">Secreted protein</fullName>
    </recommendedName>
</protein>
<keyword evidence="3" id="KW-1185">Reference proteome</keyword>
<reference evidence="2 3" key="1">
    <citation type="submission" date="2019-03" db="EMBL/GenBank/DDBJ databases">
        <title>Draft genome sequences of novel Actinobacteria.</title>
        <authorList>
            <person name="Sahin N."/>
            <person name="Ay H."/>
            <person name="Saygin H."/>
        </authorList>
    </citation>
    <scope>NUCLEOTIDE SEQUENCE [LARGE SCALE GENOMIC DNA]</scope>
    <source>
        <strain evidence="2 3">16K309</strain>
    </source>
</reference>